<keyword evidence="3" id="KW-1185">Reference proteome</keyword>
<proteinExistence type="predicted"/>
<evidence type="ECO:0000313" key="2">
    <source>
        <dbReference type="EnsemblMetazoa" id="GPAI010597-PA"/>
    </source>
</evidence>
<dbReference type="Pfam" id="PF07248">
    <property type="entry name" value="DUF1431"/>
    <property type="match status" value="1"/>
</dbReference>
<organism evidence="2 3">
    <name type="scientific">Glossina pallidipes</name>
    <name type="common">Tsetse fly</name>
    <dbReference type="NCBI Taxonomy" id="7398"/>
    <lineage>
        <taxon>Eukaryota</taxon>
        <taxon>Metazoa</taxon>
        <taxon>Ecdysozoa</taxon>
        <taxon>Arthropoda</taxon>
        <taxon>Hexapoda</taxon>
        <taxon>Insecta</taxon>
        <taxon>Pterygota</taxon>
        <taxon>Neoptera</taxon>
        <taxon>Endopterygota</taxon>
        <taxon>Diptera</taxon>
        <taxon>Brachycera</taxon>
        <taxon>Muscomorpha</taxon>
        <taxon>Hippoboscoidea</taxon>
        <taxon>Glossinidae</taxon>
        <taxon>Glossina</taxon>
    </lineage>
</organism>
<name>A0A1A9ZCL6_GLOPL</name>
<dbReference type="InterPro" id="IPR006611">
    <property type="entry name" value="DUF1431_DROsp"/>
</dbReference>
<protein>
    <submittedName>
        <fullName evidence="2">Uncharacterized protein</fullName>
    </submittedName>
</protein>
<reference evidence="3" key="1">
    <citation type="submission" date="2014-03" db="EMBL/GenBank/DDBJ databases">
        <authorList>
            <person name="Aksoy S."/>
            <person name="Warren W."/>
            <person name="Wilson R.K."/>
        </authorList>
    </citation>
    <scope>NUCLEOTIDE SEQUENCE [LARGE SCALE GENOMIC DNA]</scope>
    <source>
        <strain evidence="3">IAEA</strain>
    </source>
</reference>
<dbReference type="AlphaFoldDB" id="A0A1A9ZCL6"/>
<evidence type="ECO:0000313" key="3">
    <source>
        <dbReference type="Proteomes" id="UP000092445"/>
    </source>
</evidence>
<dbReference type="VEuPathDB" id="VectorBase:GPAI010597"/>
<accession>A0A1A9ZCL6</accession>
<feature type="compositionally biased region" description="Polar residues" evidence="1">
    <location>
        <begin position="233"/>
        <end position="251"/>
    </location>
</feature>
<sequence>MPSEWNYLTNTNDALTQGIKIKNFIPHPQYYATEIMAYHNITLVELSKEAIINGYTLKNTQTYSWTMFTKFVNFFGPRLARCFTQGPQKPGKCYPESIEPKCDLRDKNFYGGFSLKMTDTTYIHLPKDTAWEVGDWCGNVCQDLPVRMDELYYKATDMRTRKYKQTWATVPSLRTEICKVHPICRAYPLPTRPLRAKKRKPTCYQYDCGKEFRKRFLTALKGFSQMSKEQHLETASSGSVHSSNLGDNMLK</sequence>
<evidence type="ECO:0000256" key="1">
    <source>
        <dbReference type="SAM" id="MobiDB-lite"/>
    </source>
</evidence>
<reference evidence="2" key="2">
    <citation type="submission" date="2020-05" db="UniProtKB">
        <authorList>
            <consortium name="EnsemblMetazoa"/>
        </authorList>
    </citation>
    <scope>IDENTIFICATION</scope>
    <source>
        <strain evidence="2">IAEA</strain>
    </source>
</reference>
<dbReference type="Proteomes" id="UP000092445">
    <property type="component" value="Unassembled WGS sequence"/>
</dbReference>
<feature type="region of interest" description="Disordered" evidence="1">
    <location>
        <begin position="232"/>
        <end position="251"/>
    </location>
</feature>
<dbReference type="EnsemblMetazoa" id="GPAI010597-RA">
    <property type="protein sequence ID" value="GPAI010597-PA"/>
    <property type="gene ID" value="GPAI010597"/>
</dbReference>